<evidence type="ECO:0000256" key="6">
    <source>
        <dbReference type="SAM" id="Phobius"/>
    </source>
</evidence>
<evidence type="ECO:0000256" key="1">
    <source>
        <dbReference type="ARBA" id="ARBA00004651"/>
    </source>
</evidence>
<keyword evidence="2" id="KW-1003">Cell membrane</keyword>
<evidence type="ECO:0000256" key="4">
    <source>
        <dbReference type="ARBA" id="ARBA00022989"/>
    </source>
</evidence>
<dbReference type="RefSeq" id="WP_089678898.1">
    <property type="nucleotide sequence ID" value="NZ_FNIV01000006.1"/>
</dbReference>
<protein>
    <submittedName>
        <fullName evidence="7">ATP synthase protein I</fullName>
    </submittedName>
</protein>
<dbReference type="OrthoDB" id="5702716at2"/>
<feature type="transmembrane region" description="Helical" evidence="6">
    <location>
        <begin position="105"/>
        <end position="124"/>
    </location>
</feature>
<evidence type="ECO:0000256" key="2">
    <source>
        <dbReference type="ARBA" id="ARBA00022475"/>
    </source>
</evidence>
<dbReference type="AlphaFoldDB" id="A0A1H0JAS3"/>
<sequence>MITPPAARRRALGRRQLGLAALGVLLVTLAATLAAGREGGGSALSGGLVGLLPLAFFVWRSGQARGGRQARRFVINLYRAEAGKFGLTVALLAVVFVAVPPSNPISFFSAYVATLLMPWLAPWLRRERSTPQPR</sequence>
<proteinExistence type="predicted"/>
<comment type="subcellular location">
    <subcellularLocation>
        <location evidence="1">Cell membrane</location>
        <topology evidence="1">Multi-pass membrane protein</topology>
    </subcellularLocation>
</comment>
<reference evidence="8" key="1">
    <citation type="submission" date="2016-10" db="EMBL/GenBank/DDBJ databases">
        <authorList>
            <person name="Varghese N."/>
            <person name="Submissions S."/>
        </authorList>
    </citation>
    <scope>NUCLEOTIDE SEQUENCE [LARGE SCALE GENOMIC DNA]</scope>
    <source>
        <strain evidence="8">CGMCC 1.6444</strain>
    </source>
</reference>
<dbReference type="Pfam" id="PF03899">
    <property type="entry name" value="ATP-synt_I"/>
    <property type="match status" value="1"/>
</dbReference>
<keyword evidence="5 6" id="KW-0472">Membrane</keyword>
<keyword evidence="3 6" id="KW-0812">Transmembrane</keyword>
<evidence type="ECO:0000313" key="7">
    <source>
        <dbReference type="EMBL" id="SDO40441.1"/>
    </source>
</evidence>
<feature type="transmembrane region" description="Helical" evidence="6">
    <location>
        <begin position="82"/>
        <end position="99"/>
    </location>
</feature>
<accession>A0A1H0JAS3</accession>
<evidence type="ECO:0000256" key="5">
    <source>
        <dbReference type="ARBA" id="ARBA00023136"/>
    </source>
</evidence>
<dbReference type="STRING" id="419597.SAMN04487957_10629"/>
<keyword evidence="8" id="KW-1185">Reference proteome</keyword>
<keyword evidence="4 6" id="KW-1133">Transmembrane helix</keyword>
<organism evidence="7 8">
    <name type="scientific">Halomonas shengliensis</name>
    <dbReference type="NCBI Taxonomy" id="419597"/>
    <lineage>
        <taxon>Bacteria</taxon>
        <taxon>Pseudomonadati</taxon>
        <taxon>Pseudomonadota</taxon>
        <taxon>Gammaproteobacteria</taxon>
        <taxon>Oceanospirillales</taxon>
        <taxon>Halomonadaceae</taxon>
        <taxon>Halomonas</taxon>
    </lineage>
</organism>
<evidence type="ECO:0000256" key="3">
    <source>
        <dbReference type="ARBA" id="ARBA00022692"/>
    </source>
</evidence>
<dbReference type="InterPro" id="IPR005598">
    <property type="entry name" value="ATP_synth_I"/>
</dbReference>
<name>A0A1H0JAS3_9GAMM</name>
<dbReference type="GO" id="GO:0005886">
    <property type="term" value="C:plasma membrane"/>
    <property type="evidence" value="ECO:0007669"/>
    <property type="project" value="UniProtKB-SubCell"/>
</dbReference>
<evidence type="ECO:0000313" key="8">
    <source>
        <dbReference type="Proteomes" id="UP000199075"/>
    </source>
</evidence>
<feature type="transmembrane region" description="Helical" evidence="6">
    <location>
        <begin position="44"/>
        <end position="62"/>
    </location>
</feature>
<dbReference type="EMBL" id="FNIV01000006">
    <property type="protein sequence ID" value="SDO40441.1"/>
    <property type="molecule type" value="Genomic_DNA"/>
</dbReference>
<dbReference type="Proteomes" id="UP000199075">
    <property type="component" value="Unassembled WGS sequence"/>
</dbReference>
<gene>
    <name evidence="7" type="ORF">SAMN04487957_10629</name>
</gene>